<feature type="transmembrane region" description="Helical" evidence="11">
    <location>
        <begin position="506"/>
        <end position="522"/>
    </location>
</feature>
<evidence type="ECO:0000256" key="8">
    <source>
        <dbReference type="ARBA" id="ARBA00023303"/>
    </source>
</evidence>
<dbReference type="SUPFAM" id="SSF51206">
    <property type="entry name" value="cAMP-binding domain-like"/>
    <property type="match status" value="1"/>
</dbReference>
<dbReference type="Gene3D" id="2.60.120.10">
    <property type="entry name" value="Jelly Rolls"/>
    <property type="match status" value="1"/>
</dbReference>
<dbReference type="Pfam" id="PF00027">
    <property type="entry name" value="cNMP_binding"/>
    <property type="match status" value="1"/>
</dbReference>
<dbReference type="InterPro" id="IPR000595">
    <property type="entry name" value="cNMP-bd_dom"/>
</dbReference>
<gene>
    <name evidence="13" type="ORF">NMOB1V02_LOCUS1617</name>
</gene>
<feature type="region of interest" description="Disordered" evidence="10">
    <location>
        <begin position="869"/>
        <end position="924"/>
    </location>
</feature>
<keyword evidence="6 11" id="KW-0472">Membrane</keyword>
<feature type="non-terminal residue" evidence="13">
    <location>
        <position position="1126"/>
    </location>
</feature>
<keyword evidence="4 11" id="KW-1133">Transmembrane helix</keyword>
<feature type="region of interest" description="Disordered" evidence="10">
    <location>
        <begin position="61"/>
        <end position="81"/>
    </location>
</feature>
<evidence type="ECO:0000256" key="2">
    <source>
        <dbReference type="ARBA" id="ARBA00022448"/>
    </source>
</evidence>
<dbReference type="GO" id="GO:0044877">
    <property type="term" value="F:protein-containing complex binding"/>
    <property type="evidence" value="ECO:0007669"/>
    <property type="project" value="TreeGrafter"/>
</dbReference>
<feature type="compositionally biased region" description="Basic and acidic residues" evidence="10">
    <location>
        <begin position="821"/>
        <end position="835"/>
    </location>
</feature>
<feature type="coiled-coil region" evidence="9">
    <location>
        <begin position="1057"/>
        <end position="1084"/>
    </location>
</feature>
<evidence type="ECO:0000256" key="9">
    <source>
        <dbReference type="SAM" id="Coils"/>
    </source>
</evidence>
<dbReference type="Gene3D" id="1.10.287.70">
    <property type="match status" value="1"/>
</dbReference>
<feature type="transmembrane region" description="Helical" evidence="11">
    <location>
        <begin position="320"/>
        <end position="341"/>
    </location>
</feature>
<keyword evidence="14" id="KW-1185">Reference proteome</keyword>
<dbReference type="PANTHER" id="PTHR45638">
    <property type="entry name" value="CYCLIC NUCLEOTIDE-GATED CATION CHANNEL SUBUNIT A"/>
    <property type="match status" value="1"/>
</dbReference>
<evidence type="ECO:0000259" key="12">
    <source>
        <dbReference type="PROSITE" id="PS50042"/>
    </source>
</evidence>
<evidence type="ECO:0000256" key="6">
    <source>
        <dbReference type="ARBA" id="ARBA00023136"/>
    </source>
</evidence>
<keyword evidence="7" id="KW-1071">Ligand-gated ion channel</keyword>
<keyword evidence="2" id="KW-0813">Transport</keyword>
<dbReference type="InterPro" id="IPR014710">
    <property type="entry name" value="RmlC-like_jellyroll"/>
</dbReference>
<dbReference type="CDD" id="cd00038">
    <property type="entry name" value="CAP_ED"/>
    <property type="match status" value="1"/>
</dbReference>
<dbReference type="PANTHER" id="PTHR45638:SF4">
    <property type="entry name" value="CYCLIC NUCLEOTIDE-BINDING DOMAIN-CONTAINING PROTEIN"/>
    <property type="match status" value="1"/>
</dbReference>
<feature type="transmembrane region" description="Helical" evidence="11">
    <location>
        <begin position="529"/>
        <end position="551"/>
    </location>
</feature>
<feature type="compositionally biased region" description="Low complexity" evidence="10">
    <location>
        <begin position="738"/>
        <end position="749"/>
    </location>
</feature>
<evidence type="ECO:0000313" key="13">
    <source>
        <dbReference type="EMBL" id="CAD7273745.1"/>
    </source>
</evidence>
<feature type="region of interest" description="Disordered" evidence="10">
    <location>
        <begin position="761"/>
        <end position="854"/>
    </location>
</feature>
<feature type="transmembrane region" description="Helical" evidence="11">
    <location>
        <begin position="400"/>
        <end position="423"/>
    </location>
</feature>
<proteinExistence type="predicted"/>
<dbReference type="EMBL" id="OA882204">
    <property type="protein sequence ID" value="CAD7273745.1"/>
    <property type="molecule type" value="Genomic_DNA"/>
</dbReference>
<dbReference type="InterPro" id="IPR018490">
    <property type="entry name" value="cNMP-bd_dom_sf"/>
</dbReference>
<dbReference type="PROSITE" id="PS50042">
    <property type="entry name" value="CNMP_BINDING_3"/>
    <property type="match status" value="1"/>
</dbReference>
<evidence type="ECO:0000256" key="3">
    <source>
        <dbReference type="ARBA" id="ARBA00022692"/>
    </source>
</evidence>
<evidence type="ECO:0000256" key="7">
    <source>
        <dbReference type="ARBA" id="ARBA00023286"/>
    </source>
</evidence>
<dbReference type="Proteomes" id="UP000678499">
    <property type="component" value="Unassembled WGS sequence"/>
</dbReference>
<dbReference type="GO" id="GO:0005886">
    <property type="term" value="C:plasma membrane"/>
    <property type="evidence" value="ECO:0007669"/>
    <property type="project" value="TreeGrafter"/>
</dbReference>
<organism evidence="13">
    <name type="scientific">Notodromas monacha</name>
    <dbReference type="NCBI Taxonomy" id="399045"/>
    <lineage>
        <taxon>Eukaryota</taxon>
        <taxon>Metazoa</taxon>
        <taxon>Ecdysozoa</taxon>
        <taxon>Arthropoda</taxon>
        <taxon>Crustacea</taxon>
        <taxon>Oligostraca</taxon>
        <taxon>Ostracoda</taxon>
        <taxon>Podocopa</taxon>
        <taxon>Podocopida</taxon>
        <taxon>Cypridocopina</taxon>
        <taxon>Cypridoidea</taxon>
        <taxon>Cyprididae</taxon>
        <taxon>Notodromas</taxon>
    </lineage>
</organism>
<feature type="compositionally biased region" description="Polar residues" evidence="10">
    <location>
        <begin position="790"/>
        <end position="804"/>
    </location>
</feature>
<dbReference type="GO" id="GO:0005223">
    <property type="term" value="F:intracellularly cGMP-activated cation channel activity"/>
    <property type="evidence" value="ECO:0007669"/>
    <property type="project" value="TreeGrafter"/>
</dbReference>
<evidence type="ECO:0000256" key="11">
    <source>
        <dbReference type="SAM" id="Phobius"/>
    </source>
</evidence>
<feature type="domain" description="Cyclic nucleotide-binding" evidence="12">
    <location>
        <begin position="597"/>
        <end position="657"/>
    </location>
</feature>
<comment type="subcellular location">
    <subcellularLocation>
        <location evidence="1">Membrane</location>
        <topology evidence="1">Multi-pass membrane protein</topology>
    </subcellularLocation>
</comment>
<feature type="compositionally biased region" description="Gly residues" evidence="10">
    <location>
        <begin position="989"/>
        <end position="1004"/>
    </location>
</feature>
<feature type="compositionally biased region" description="Acidic residues" evidence="10">
    <location>
        <begin position="1110"/>
        <end position="1120"/>
    </location>
</feature>
<dbReference type="FunFam" id="1.10.287.70:FF:000100">
    <property type="entry name" value="Cyclic nucleotide-gated cation channel"/>
    <property type="match status" value="1"/>
</dbReference>
<feature type="region of interest" description="Disordered" evidence="10">
    <location>
        <begin position="718"/>
        <end position="749"/>
    </location>
</feature>
<dbReference type="PROSITE" id="PS00889">
    <property type="entry name" value="CNMP_BINDING_2"/>
    <property type="match status" value="1"/>
</dbReference>
<accession>A0A7R9GAL7</accession>
<feature type="region of interest" description="Disordered" evidence="10">
    <location>
        <begin position="942"/>
        <end position="970"/>
    </location>
</feature>
<dbReference type="Pfam" id="PF00520">
    <property type="entry name" value="Ion_trans"/>
    <property type="match status" value="1"/>
</dbReference>
<dbReference type="SUPFAM" id="SSF81324">
    <property type="entry name" value="Voltage-gated potassium channels"/>
    <property type="match status" value="1"/>
</dbReference>
<dbReference type="GO" id="GO:0017071">
    <property type="term" value="C:intracellular cyclic nucleotide activated cation channel complex"/>
    <property type="evidence" value="ECO:0007669"/>
    <property type="project" value="TreeGrafter"/>
</dbReference>
<feature type="compositionally biased region" description="Basic residues" evidence="10">
    <location>
        <begin position="949"/>
        <end position="968"/>
    </location>
</feature>
<dbReference type="GO" id="GO:0005222">
    <property type="term" value="F:intracellularly cAMP-activated cation channel activity"/>
    <property type="evidence" value="ECO:0007669"/>
    <property type="project" value="TreeGrafter"/>
</dbReference>
<evidence type="ECO:0000256" key="1">
    <source>
        <dbReference type="ARBA" id="ARBA00004141"/>
    </source>
</evidence>
<evidence type="ECO:0000313" key="14">
    <source>
        <dbReference type="Proteomes" id="UP000678499"/>
    </source>
</evidence>
<feature type="transmembrane region" description="Helical" evidence="11">
    <location>
        <begin position="456"/>
        <end position="474"/>
    </location>
</feature>
<protein>
    <recommendedName>
        <fullName evidence="12">Cyclic nucleotide-binding domain-containing protein</fullName>
    </recommendedName>
</protein>
<feature type="region of interest" description="Disordered" evidence="10">
    <location>
        <begin position="989"/>
        <end position="1033"/>
    </location>
</feature>
<evidence type="ECO:0000256" key="4">
    <source>
        <dbReference type="ARBA" id="ARBA00022989"/>
    </source>
</evidence>
<feature type="compositionally biased region" description="Low complexity" evidence="10">
    <location>
        <begin position="1005"/>
        <end position="1018"/>
    </location>
</feature>
<dbReference type="OrthoDB" id="421226at2759"/>
<keyword evidence="9" id="KW-0175">Coiled coil</keyword>
<keyword evidence="5" id="KW-0406">Ion transport</keyword>
<dbReference type="EMBL" id="CAJPEX010000167">
    <property type="protein sequence ID" value="CAG0913897.1"/>
    <property type="molecule type" value="Genomic_DNA"/>
</dbReference>
<evidence type="ECO:0000256" key="10">
    <source>
        <dbReference type="SAM" id="MobiDB-lite"/>
    </source>
</evidence>
<dbReference type="InterPro" id="IPR005821">
    <property type="entry name" value="Ion_trans_dom"/>
</dbReference>
<sequence length="1126" mass="121775">RQTIDFQTFIPITNPARQTLIYLPLPALPPPHHCTNLFKAVFISTHVDNVAVMLRAAAANGSDQQQQQQQQQATSAPAPDHHQLEEELEGQNIQHLQEIAVVSSGSSSSASGVGPHRLVPGIITSISGPPAAVARGYSNTTTTTTINNPLLAGLSAHHHHQQQQQQGAWSSWSSRGSLLDIVTSKLTPTSVSYHQNLGTSSSNYKKRLSRESLLLSMANSGSAGNKQLAVVAPAASTTDSISGKQQQRRRVLLGGQSGAGPGSHQQQQQQQFHMANNGSINKSAAGHLGHQQLTSGAAGKIPNRPCRWTFVFDPAGRLCYYWSLVVSLAFLYNFWVIMYRFSFHEIELGTMGLWLSLDYLADALYALDVLVHFRTGYLEDGVLQTDSLKLRQHYMNSTTFYVDCLCLLPLDFLYLSIGFNSMLRLFRLVKIYKFWVFLDRTERHTNYPNVFRTLSLLHYLLAIFHWNACLFHLVTKGSDFGVIKGAAGGDSTGKADEDFVLVYLKSYYWCTIALTTVGGLPTPRTRAEYAFVVAQLLFGVMLFASVLGYVANIVTNVSAGRKEFQAKLDGVKTYMRLRRVPGHLQGKVVRWFDYLWLTHKSSDEERAVLATLKAGSYFGEISILNVGPAGNRRTASVRSVGYSDLFVLNKKDMWDVLKDYPAARVRLEAIAVKRLEKYKKAPLERGNHSTPGLVESRGRTPLAGSVEDMLMMSAAAAAAANNGGSHHGGGGDDDDDQQQPQGAALASSRRQALLAKMLESSAGGGGHLSLGGSSGFRGGVGGGSVRISSTRMPQSSSASMTVTRGGSVRSHLHQPSNNSSGEDREATGLEQRRFSTSDSGNGGRHVPHRRLLREDDNDLDDELLLLLSAPPSVSSHQPQVSPSVAGRHRRTPVDSRVIAMEEDDDDDAVAGGGGGGQLNSSREEEAMRCSSTAAVLVGRRAPPAGRHTASLHHQHQHHHQMSGQHRRPSVPNAGVPPCAVTFLQQLAAGGGSSSCGGTTSGNGLGHQQQQQHQPLPSSVSPTHRLGVTSSSGLSIAPPAGPLGAAAAVAAGGTSTPQDVLLAEIKRLRERLQVLESENATMSMKLSQQQWEVEHRLAEIEMQICGPSSDELTDSQDDEERNQESAI</sequence>
<feature type="region of interest" description="Disordered" evidence="10">
    <location>
        <begin position="1104"/>
        <end position="1126"/>
    </location>
</feature>
<keyword evidence="8" id="KW-0407">Ion channel</keyword>
<feature type="compositionally biased region" description="Gly residues" evidence="10">
    <location>
        <begin position="762"/>
        <end position="784"/>
    </location>
</feature>
<reference evidence="13" key="1">
    <citation type="submission" date="2020-11" db="EMBL/GenBank/DDBJ databases">
        <authorList>
            <person name="Tran Van P."/>
        </authorList>
    </citation>
    <scope>NUCLEOTIDE SEQUENCE</scope>
</reference>
<feature type="non-terminal residue" evidence="13">
    <location>
        <position position="1"/>
    </location>
</feature>
<dbReference type="InterPro" id="IPR050866">
    <property type="entry name" value="CNG_cation_channel"/>
</dbReference>
<name>A0A7R9GAL7_9CRUS</name>
<evidence type="ECO:0000256" key="5">
    <source>
        <dbReference type="ARBA" id="ARBA00023065"/>
    </source>
</evidence>
<feature type="compositionally biased region" description="Low complexity" evidence="10">
    <location>
        <begin position="869"/>
        <end position="885"/>
    </location>
</feature>
<keyword evidence="3 11" id="KW-0812">Transmembrane</keyword>
<dbReference type="GO" id="GO:0030553">
    <property type="term" value="F:cGMP binding"/>
    <property type="evidence" value="ECO:0007669"/>
    <property type="project" value="TreeGrafter"/>
</dbReference>
<dbReference type="AlphaFoldDB" id="A0A7R9GAL7"/>
<dbReference type="InterPro" id="IPR018488">
    <property type="entry name" value="cNMP-bd_CS"/>
</dbReference>